<dbReference type="Pfam" id="PF13579">
    <property type="entry name" value="Glyco_trans_4_4"/>
    <property type="match status" value="1"/>
</dbReference>
<dbReference type="InterPro" id="IPR028098">
    <property type="entry name" value="Glyco_trans_4-like_N"/>
</dbReference>
<dbReference type="GO" id="GO:0016757">
    <property type="term" value="F:glycosyltransferase activity"/>
    <property type="evidence" value="ECO:0007669"/>
    <property type="project" value="UniProtKB-KW"/>
</dbReference>
<sequence length="811" mass="90632">MTSEPDNADLSHDDSRPHLVMAVGNLVVGDSRVEKAAISARDCGYKVTVVGVRRRTVQQVSFIDGDIPVIRIPVGHENHDLIAARVKNREERLLQRRRQINRLPYKLKRPAYLAHRSAVRMRELNVKISARLGRSWRSLWPHLVDYEAVFFDAFKALQPDILHVHDRHPLPGAAKYGRWANETKGVRPVSWLYDAHEFLPTQHMPPPVELQQAWIVAESECIRQADAVVTVTDKIGELLRRRHRLKETPTVLRNLPSLVQADRNPLRTDVRTVLGLAPTVPLAVYVGGITPKRGVATLLDAQNLIPGLHVAIVCKADGDLRSNLREQARRLGTQDRVHLLDYVPASHVSRFISTADVGISALLPSPAHQEAAPTKVSEYLHGGLPVVVSDMRAQAERVRRLGFGKVYASGDPKAMAEALKHVLHHAPEYKERITEDVIRENSWEADISGLESLWARLSPDDRQVRISRRPESFVAVVQANSATRKVWGNALEELGTDTNITHILPQLAGVHGDLTDGRFVLSDEGQRFLDFWRREVAPIQGVFYTNSLSLVEGWRTALTTGILSMSGKPAVRLLGDRSVFDVDRLRSRYPDHWLHEISDKEADRLRSEFATLRESIRENDRMVLTSNLTTRWSLGKNTNFVPAPTNVVNRNDRSEQEAVRIGYSRDEPRSKLERHALDKLQLELGAGITLVEIGATDGAGTLIRCDIFIDSLSADLPTSVGMRAIAAGCVVVTGRCEAQDTAEPNADAYFNTEVPLLHSKPEELQAVIANLLLDRSELTFHCQKSQRFAFEHLSQSAVSSRLLSIISVNDA</sequence>
<evidence type="ECO:0000259" key="3">
    <source>
        <dbReference type="Pfam" id="PF00534"/>
    </source>
</evidence>
<gene>
    <name evidence="5" type="ORF">NCTC12391_02883</name>
</gene>
<proteinExistence type="predicted"/>
<feature type="domain" description="Glycosyl transferase family 1" evidence="3">
    <location>
        <begin position="271"/>
        <end position="434"/>
    </location>
</feature>
<dbReference type="AlphaFoldDB" id="A0A449DB24"/>
<accession>A0A449DB24</accession>
<dbReference type="Pfam" id="PF00534">
    <property type="entry name" value="Glycos_transf_1"/>
    <property type="match status" value="1"/>
</dbReference>
<name>A0A449DB24_9MICO</name>
<feature type="domain" description="Glycosyltransferase subfamily 4-like N-terminal" evidence="4">
    <location>
        <begin position="124"/>
        <end position="249"/>
    </location>
</feature>
<dbReference type="EMBL" id="CAACXN010000015">
    <property type="protein sequence ID" value="VEW14734.1"/>
    <property type="molecule type" value="Genomic_DNA"/>
</dbReference>
<dbReference type="Proteomes" id="UP000386281">
    <property type="component" value="Unassembled WGS sequence"/>
</dbReference>
<reference evidence="5 6" key="1">
    <citation type="submission" date="2019-02" db="EMBL/GenBank/DDBJ databases">
        <authorList>
            <consortium name="Pathogen Informatics"/>
        </authorList>
    </citation>
    <scope>NUCLEOTIDE SEQUENCE [LARGE SCALE GENOMIC DNA]</scope>
    <source>
        <strain evidence="5 6">3012STDY7078520</strain>
    </source>
</reference>
<keyword evidence="1" id="KW-0328">Glycosyltransferase</keyword>
<dbReference type="PANTHER" id="PTHR12526">
    <property type="entry name" value="GLYCOSYLTRANSFERASE"/>
    <property type="match status" value="1"/>
</dbReference>
<evidence type="ECO:0000259" key="4">
    <source>
        <dbReference type="Pfam" id="PF13579"/>
    </source>
</evidence>
<organism evidence="5 6">
    <name type="scientific">Brevibacterium casei</name>
    <dbReference type="NCBI Taxonomy" id="33889"/>
    <lineage>
        <taxon>Bacteria</taxon>
        <taxon>Bacillati</taxon>
        <taxon>Actinomycetota</taxon>
        <taxon>Actinomycetes</taxon>
        <taxon>Micrococcales</taxon>
        <taxon>Brevibacteriaceae</taxon>
        <taxon>Brevibacterium</taxon>
    </lineage>
</organism>
<dbReference type="PANTHER" id="PTHR12526:SF629">
    <property type="entry name" value="TEICHURONIC ACID BIOSYNTHESIS GLYCOSYLTRANSFERASE TUAH-RELATED"/>
    <property type="match status" value="1"/>
</dbReference>
<evidence type="ECO:0000256" key="2">
    <source>
        <dbReference type="ARBA" id="ARBA00022679"/>
    </source>
</evidence>
<keyword evidence="2 5" id="KW-0808">Transferase</keyword>
<protein>
    <submittedName>
        <fullName evidence="5">Putative glycosyl transferase</fullName>
    </submittedName>
</protein>
<dbReference type="Gene3D" id="3.40.50.2000">
    <property type="entry name" value="Glycogen Phosphorylase B"/>
    <property type="match status" value="2"/>
</dbReference>
<dbReference type="SUPFAM" id="SSF53756">
    <property type="entry name" value="UDP-Glycosyltransferase/glycogen phosphorylase"/>
    <property type="match status" value="1"/>
</dbReference>
<evidence type="ECO:0000313" key="5">
    <source>
        <dbReference type="EMBL" id="VEW14734.1"/>
    </source>
</evidence>
<dbReference type="InterPro" id="IPR001296">
    <property type="entry name" value="Glyco_trans_1"/>
</dbReference>
<evidence type="ECO:0000313" key="6">
    <source>
        <dbReference type="Proteomes" id="UP000386281"/>
    </source>
</evidence>
<evidence type="ECO:0000256" key="1">
    <source>
        <dbReference type="ARBA" id="ARBA00022676"/>
    </source>
</evidence>